<evidence type="ECO:0000256" key="1">
    <source>
        <dbReference type="ARBA" id="ARBA00004370"/>
    </source>
</evidence>
<dbReference type="InterPro" id="IPR001932">
    <property type="entry name" value="PPM-type_phosphatase-like_dom"/>
</dbReference>
<comment type="subcellular location">
    <subcellularLocation>
        <location evidence="1">Membrane</location>
    </subcellularLocation>
</comment>
<organism evidence="4 5">
    <name type="scientific">Ichthyophthirius multifiliis</name>
    <name type="common">White spot disease agent</name>
    <name type="synonym">Ich</name>
    <dbReference type="NCBI Taxonomy" id="5932"/>
    <lineage>
        <taxon>Eukaryota</taxon>
        <taxon>Sar</taxon>
        <taxon>Alveolata</taxon>
        <taxon>Ciliophora</taxon>
        <taxon>Intramacronucleata</taxon>
        <taxon>Oligohymenophorea</taxon>
        <taxon>Hymenostomatida</taxon>
        <taxon>Ophryoglenina</taxon>
        <taxon>Ichthyophthirius</taxon>
    </lineage>
</organism>
<dbReference type="eggNOG" id="KOG0698">
    <property type="taxonomic scope" value="Eukaryota"/>
</dbReference>
<dbReference type="OMA" id="YEISWIS"/>
<gene>
    <name evidence="4" type="ORF">IMG5_007240</name>
</gene>
<dbReference type="InParanoid" id="G0QJP2"/>
<keyword evidence="4" id="KW-0548">Nucleotidyltransferase</keyword>
<protein>
    <submittedName>
        <fullName evidence="4">Protein phosphatase 2C, putative</fullName>
        <ecNumber evidence="4">2.7.7.7</ecNumber>
        <ecNumber evidence="4">3.1.3.16</ecNumber>
    </submittedName>
</protein>
<dbReference type="CDD" id="cd00143">
    <property type="entry name" value="PP2Cc"/>
    <property type="match status" value="1"/>
</dbReference>
<dbReference type="FunFam" id="3.60.40.10:FF:000051">
    <property type="entry name" value="Protein phosphatase 2C-like protein"/>
    <property type="match status" value="1"/>
</dbReference>
<dbReference type="Gene3D" id="3.60.40.10">
    <property type="entry name" value="PPM-type phosphatase domain"/>
    <property type="match status" value="1"/>
</dbReference>
<dbReference type="Proteomes" id="UP000008983">
    <property type="component" value="Unassembled WGS sequence"/>
</dbReference>
<reference evidence="4 5" key="1">
    <citation type="submission" date="2011-07" db="EMBL/GenBank/DDBJ databases">
        <authorList>
            <person name="Coyne R."/>
            <person name="Brami D."/>
            <person name="Johnson J."/>
            <person name="Hostetler J."/>
            <person name="Hannick L."/>
            <person name="Clark T."/>
            <person name="Cassidy-Hanley D."/>
            <person name="Inman J."/>
        </authorList>
    </citation>
    <scope>NUCLEOTIDE SEQUENCE [LARGE SCALE GENOMIC DNA]</scope>
    <source>
        <strain evidence="4 5">G5</strain>
    </source>
</reference>
<evidence type="ECO:0000313" key="5">
    <source>
        <dbReference type="Proteomes" id="UP000008983"/>
    </source>
</evidence>
<keyword evidence="4" id="KW-0808">Transferase</keyword>
<proteinExistence type="predicted"/>
<dbReference type="SUPFAM" id="SSF81606">
    <property type="entry name" value="PP2C-like"/>
    <property type="match status" value="1"/>
</dbReference>
<evidence type="ECO:0000256" key="2">
    <source>
        <dbReference type="ARBA" id="ARBA00023136"/>
    </source>
</evidence>
<dbReference type="EMBL" id="GL983077">
    <property type="protein sequence ID" value="EGR34564.1"/>
    <property type="molecule type" value="Genomic_DNA"/>
</dbReference>
<dbReference type="PROSITE" id="PS51746">
    <property type="entry name" value="PPM_2"/>
    <property type="match status" value="1"/>
</dbReference>
<dbReference type="STRING" id="857967.G0QJP2"/>
<dbReference type="InterPro" id="IPR036457">
    <property type="entry name" value="PPM-type-like_dom_sf"/>
</dbReference>
<feature type="domain" description="PPM-type phosphatase" evidence="3">
    <location>
        <begin position="288"/>
        <end position="567"/>
    </location>
</feature>
<keyword evidence="5" id="KW-1185">Reference proteome</keyword>
<dbReference type="GO" id="GO:0016020">
    <property type="term" value="C:membrane"/>
    <property type="evidence" value="ECO:0007669"/>
    <property type="project" value="UniProtKB-SubCell"/>
</dbReference>
<accession>G0QJP2</accession>
<dbReference type="Pfam" id="PF00481">
    <property type="entry name" value="PP2C"/>
    <property type="match status" value="1"/>
</dbReference>
<dbReference type="RefSeq" id="XP_004039868.1">
    <property type="nucleotide sequence ID" value="XM_004039820.1"/>
</dbReference>
<dbReference type="GeneID" id="14910756"/>
<name>G0QJP2_ICHMU</name>
<dbReference type="GO" id="GO:0004722">
    <property type="term" value="F:protein serine/threonine phosphatase activity"/>
    <property type="evidence" value="ECO:0007669"/>
    <property type="project" value="UniProtKB-EC"/>
</dbReference>
<dbReference type="SMART" id="SM00332">
    <property type="entry name" value="PP2Cc"/>
    <property type="match status" value="1"/>
</dbReference>
<dbReference type="OrthoDB" id="10264738at2759"/>
<dbReference type="PANTHER" id="PTHR47992">
    <property type="entry name" value="PROTEIN PHOSPHATASE"/>
    <property type="match status" value="1"/>
</dbReference>
<evidence type="ECO:0000259" key="3">
    <source>
        <dbReference type="PROSITE" id="PS51746"/>
    </source>
</evidence>
<keyword evidence="4" id="KW-0378">Hydrolase</keyword>
<dbReference type="EC" id="2.7.7.7" evidence="4"/>
<sequence length="569" mass="66245">MHNNPLTQSLVFPQSYVFKNQINNYHHKLTNSSIYNQEDAKYNNKLISTIEQQNQQKSKKIKEYIYFLKKQNILLIQNKKDLYQKQLNTLDKIDLIQKYFLFIFLFFLIKINKQAIKLLNLNIYLKQICQTFLFIYNKKIIINYIQINNNNQRVFLKKYSNYPLLKQNIYKKENKLPSLEKAAVVKRLHNSIDLNQIKNIQLLPLTKLNSNQFINHNPIFQKHQQLILILNTFKYIQNTILDKTKKLFKFKKQKINFLVIILFKNRIEKTQSQQQLQPNLLKQQQKIKYSIKTKPGLTIQKIQKINQDSAILNPKNLSGLNLNLFAICDGHGLNGHLVSQLISKVLPLNIQKHLQQDLKQTLTISFKETNKEICSQNFDSYLSGSTLVSILINKNKLYIANVGDSRAIIGKQKGINNGFYFQTLTTDHKPCLERERQRVIKAGGRVQSQSDFNGQPIGPLRVWQQNIDIPGLAMTRSMGDKAGILAGVISEPEISEYDLSSEDKFIVLAFDGIWEYMNNIDVIKCVSQFYEKGNVEQAADKLLNEAVQVWNKQSFARDDITCIVIFLEH</sequence>
<dbReference type="GO" id="GO:0003887">
    <property type="term" value="F:DNA-directed DNA polymerase activity"/>
    <property type="evidence" value="ECO:0007669"/>
    <property type="project" value="UniProtKB-EC"/>
</dbReference>
<dbReference type="EC" id="3.1.3.16" evidence="4"/>
<dbReference type="InterPro" id="IPR015655">
    <property type="entry name" value="PP2C"/>
</dbReference>
<evidence type="ECO:0000313" key="4">
    <source>
        <dbReference type="EMBL" id="EGR34564.1"/>
    </source>
</evidence>
<keyword evidence="2" id="KW-0472">Membrane</keyword>
<dbReference type="AlphaFoldDB" id="G0QJP2"/>